<sequence length="53" mass="6191">MYQDVKRRLPYDWSDIVDAFTYRTVASTIRIYFVKCMFATYASISMLTNGIPA</sequence>
<feature type="domain" description="Bicarbonate transporter-like transmembrane" evidence="1">
    <location>
        <begin position="1"/>
        <end position="37"/>
    </location>
</feature>
<dbReference type="OrthoDB" id="5147883at2759"/>
<dbReference type="InterPro" id="IPR011531">
    <property type="entry name" value="HCO3_transpt-like_TM_dom"/>
</dbReference>
<dbReference type="GO" id="GO:0006820">
    <property type="term" value="P:monoatomic anion transport"/>
    <property type="evidence" value="ECO:0007669"/>
    <property type="project" value="InterPro"/>
</dbReference>
<evidence type="ECO:0000259" key="1">
    <source>
        <dbReference type="Pfam" id="PF00955"/>
    </source>
</evidence>
<proteinExistence type="predicted"/>
<name>G2QP69_THET4</name>
<dbReference type="RefSeq" id="XP_003666627.1">
    <property type="nucleotide sequence ID" value="XM_003666579.1"/>
</dbReference>
<accession>G2QP69</accession>
<dbReference type="HOGENOM" id="CLU_3070346_0_0_1"/>
<keyword evidence="3" id="KW-1185">Reference proteome</keyword>
<dbReference type="GO" id="GO:0016020">
    <property type="term" value="C:membrane"/>
    <property type="evidence" value="ECO:0007669"/>
    <property type="project" value="InterPro"/>
</dbReference>
<dbReference type="Pfam" id="PF00955">
    <property type="entry name" value="HCO3_cotransp"/>
    <property type="match status" value="1"/>
</dbReference>
<protein>
    <recommendedName>
        <fullName evidence="1">Bicarbonate transporter-like transmembrane domain-containing protein</fullName>
    </recommendedName>
</protein>
<gene>
    <name evidence="2" type="ORF">MYCTH_2311482</name>
</gene>
<organism evidence="2 3">
    <name type="scientific">Thermothelomyces thermophilus (strain ATCC 42464 / BCRC 31852 / DSM 1799)</name>
    <name type="common">Sporotrichum thermophile</name>
    <dbReference type="NCBI Taxonomy" id="573729"/>
    <lineage>
        <taxon>Eukaryota</taxon>
        <taxon>Fungi</taxon>
        <taxon>Dikarya</taxon>
        <taxon>Ascomycota</taxon>
        <taxon>Pezizomycotina</taxon>
        <taxon>Sordariomycetes</taxon>
        <taxon>Sordariomycetidae</taxon>
        <taxon>Sordariales</taxon>
        <taxon>Chaetomiaceae</taxon>
        <taxon>Thermothelomyces</taxon>
    </lineage>
</organism>
<reference evidence="2 3" key="1">
    <citation type="journal article" date="2011" name="Nat. Biotechnol.">
        <title>Comparative genomic analysis of the thermophilic biomass-degrading fungi Myceliophthora thermophila and Thielavia terrestris.</title>
        <authorList>
            <person name="Berka R.M."/>
            <person name="Grigoriev I.V."/>
            <person name="Otillar R."/>
            <person name="Salamov A."/>
            <person name="Grimwood J."/>
            <person name="Reid I."/>
            <person name="Ishmael N."/>
            <person name="John T."/>
            <person name="Darmond C."/>
            <person name="Moisan M.-C."/>
            <person name="Henrissat B."/>
            <person name="Coutinho P.M."/>
            <person name="Lombard V."/>
            <person name="Natvig D.O."/>
            <person name="Lindquist E."/>
            <person name="Schmutz J."/>
            <person name="Lucas S."/>
            <person name="Harris P."/>
            <person name="Powlowski J."/>
            <person name="Bellemare A."/>
            <person name="Taylor D."/>
            <person name="Butler G."/>
            <person name="de Vries R.P."/>
            <person name="Allijn I.E."/>
            <person name="van den Brink J."/>
            <person name="Ushinsky S."/>
            <person name="Storms R."/>
            <person name="Powell A.J."/>
            <person name="Paulsen I.T."/>
            <person name="Elbourne L.D.H."/>
            <person name="Baker S.E."/>
            <person name="Magnuson J."/>
            <person name="LaBoissiere S."/>
            <person name="Clutterbuck A.J."/>
            <person name="Martinez D."/>
            <person name="Wogulis M."/>
            <person name="de Leon A.L."/>
            <person name="Rey M.W."/>
            <person name="Tsang A."/>
        </authorList>
    </citation>
    <scope>NUCLEOTIDE SEQUENCE [LARGE SCALE GENOMIC DNA]</scope>
    <source>
        <strain evidence="3">ATCC 42464 / BCRC 31852 / DSM 1799</strain>
    </source>
</reference>
<dbReference type="Proteomes" id="UP000007322">
    <property type="component" value="Chromosome 7"/>
</dbReference>
<dbReference type="AlphaFoldDB" id="G2QP69"/>
<dbReference type="InParanoid" id="G2QP69"/>
<dbReference type="EMBL" id="CP003008">
    <property type="protein sequence ID" value="AEO61382.1"/>
    <property type="molecule type" value="Genomic_DNA"/>
</dbReference>
<evidence type="ECO:0000313" key="2">
    <source>
        <dbReference type="EMBL" id="AEO61382.1"/>
    </source>
</evidence>
<dbReference type="Gene3D" id="1.10.287.570">
    <property type="entry name" value="Helical hairpin bin"/>
    <property type="match status" value="1"/>
</dbReference>
<dbReference type="STRING" id="573729.G2QP69"/>
<dbReference type="GeneID" id="11506678"/>
<dbReference type="KEGG" id="mtm:MYCTH_2311482"/>
<evidence type="ECO:0000313" key="3">
    <source>
        <dbReference type="Proteomes" id="UP000007322"/>
    </source>
</evidence>
<dbReference type="VEuPathDB" id="FungiDB:MYCTH_2311482"/>